<dbReference type="PROSITE" id="PS01166">
    <property type="entry name" value="RNA_POL_BETA"/>
    <property type="match status" value="1"/>
</dbReference>
<gene>
    <name evidence="11" type="ORF">ADEAN_000149700</name>
</gene>
<comment type="similarity">
    <text evidence="1">Belongs to the RNA polymerase beta chain family.</text>
</comment>
<dbReference type="VEuPathDB" id="TriTrypDB:ADEAN_000149700"/>
<evidence type="ECO:0000256" key="6">
    <source>
        <dbReference type="ARBA" id="ARBA00022723"/>
    </source>
</evidence>
<evidence type="ECO:0000256" key="5">
    <source>
        <dbReference type="ARBA" id="ARBA00022695"/>
    </source>
</evidence>
<dbReference type="CDD" id="cd00653">
    <property type="entry name" value="RNA_pol_B_RPB2"/>
    <property type="match status" value="1"/>
</dbReference>
<dbReference type="FunFam" id="3.90.1800.10:FF:000002">
    <property type="entry name" value="DNA-directed RNA polymerase subunit beta"/>
    <property type="match status" value="1"/>
</dbReference>
<dbReference type="InterPro" id="IPR007641">
    <property type="entry name" value="RNA_pol_Rpb2_7"/>
</dbReference>
<evidence type="ECO:0000256" key="4">
    <source>
        <dbReference type="ARBA" id="ARBA00022679"/>
    </source>
</evidence>
<keyword evidence="6" id="KW-0479">Metal-binding</keyword>
<organism evidence="11 12">
    <name type="scientific">Angomonas deanei</name>
    <dbReference type="NCBI Taxonomy" id="59799"/>
    <lineage>
        <taxon>Eukaryota</taxon>
        <taxon>Discoba</taxon>
        <taxon>Euglenozoa</taxon>
        <taxon>Kinetoplastea</taxon>
        <taxon>Metakinetoplastina</taxon>
        <taxon>Trypanosomatida</taxon>
        <taxon>Trypanosomatidae</taxon>
        <taxon>Strigomonadinae</taxon>
        <taxon>Angomonas</taxon>
    </lineage>
</organism>
<dbReference type="Pfam" id="PF04560">
    <property type="entry name" value="RNA_pol_Rpb2_7"/>
    <property type="match status" value="1"/>
</dbReference>
<dbReference type="SUPFAM" id="SSF64484">
    <property type="entry name" value="beta and beta-prime subunits of DNA dependent RNA-polymerase"/>
    <property type="match status" value="1"/>
</dbReference>
<dbReference type="EC" id="2.7.7.6" evidence="2"/>
<evidence type="ECO:0000259" key="9">
    <source>
        <dbReference type="Pfam" id="PF00562"/>
    </source>
</evidence>
<evidence type="ECO:0000313" key="12">
    <source>
        <dbReference type="Proteomes" id="UP000515908"/>
    </source>
</evidence>
<dbReference type="Gene3D" id="2.40.270.10">
    <property type="entry name" value="DNA-directed RNA polymerase, subunit 2, domain 6"/>
    <property type="match status" value="1"/>
</dbReference>
<evidence type="ECO:0000313" key="11">
    <source>
        <dbReference type="EMBL" id="CAD2214053.1"/>
    </source>
</evidence>
<protein>
    <recommendedName>
        <fullName evidence="2">DNA-directed RNA polymerase</fullName>
        <ecNumber evidence="2">2.7.7.6</ecNumber>
    </recommendedName>
</protein>
<evidence type="ECO:0000259" key="10">
    <source>
        <dbReference type="Pfam" id="PF04560"/>
    </source>
</evidence>
<feature type="domain" description="RNA polymerase Rpb2" evidence="10">
    <location>
        <begin position="221"/>
        <end position="310"/>
    </location>
</feature>
<evidence type="ECO:0000256" key="2">
    <source>
        <dbReference type="ARBA" id="ARBA00012418"/>
    </source>
</evidence>
<dbReference type="Gene3D" id="3.90.1800.10">
    <property type="entry name" value="RNA polymerase alpha subunit dimerisation domain"/>
    <property type="match status" value="1"/>
</dbReference>
<feature type="domain" description="DNA-directed RNA polymerase subunit 2 hybrid-binding" evidence="9">
    <location>
        <begin position="3"/>
        <end position="219"/>
    </location>
</feature>
<dbReference type="GO" id="GO:0000428">
    <property type="term" value="C:DNA-directed RNA polymerase complex"/>
    <property type="evidence" value="ECO:0007669"/>
    <property type="project" value="UniProtKB-KW"/>
</dbReference>
<keyword evidence="3" id="KW-0240">DNA-directed RNA polymerase</keyword>
<dbReference type="Gene3D" id="2.40.50.150">
    <property type="match status" value="1"/>
</dbReference>
<dbReference type="Pfam" id="PF00562">
    <property type="entry name" value="RNA_pol_Rpb2_6"/>
    <property type="match status" value="1"/>
</dbReference>
<dbReference type="GO" id="GO:0006351">
    <property type="term" value="P:DNA-templated transcription"/>
    <property type="evidence" value="ECO:0007669"/>
    <property type="project" value="InterPro"/>
</dbReference>
<dbReference type="GO" id="GO:0032549">
    <property type="term" value="F:ribonucleoside binding"/>
    <property type="evidence" value="ECO:0007669"/>
    <property type="project" value="InterPro"/>
</dbReference>
<keyword evidence="4" id="KW-0808">Transferase</keyword>
<evidence type="ECO:0000256" key="7">
    <source>
        <dbReference type="ARBA" id="ARBA00022833"/>
    </source>
</evidence>
<evidence type="ECO:0000256" key="3">
    <source>
        <dbReference type="ARBA" id="ARBA00022478"/>
    </source>
</evidence>
<dbReference type="InterPro" id="IPR014724">
    <property type="entry name" value="RNA_pol_RPB2_OB-fold"/>
</dbReference>
<dbReference type="GO" id="GO:0003899">
    <property type="term" value="F:DNA-directed RNA polymerase activity"/>
    <property type="evidence" value="ECO:0007669"/>
    <property type="project" value="UniProtKB-EC"/>
</dbReference>
<dbReference type="EMBL" id="LR877146">
    <property type="protein sequence ID" value="CAD2214053.1"/>
    <property type="molecule type" value="Genomic_DNA"/>
</dbReference>
<dbReference type="GO" id="GO:0003677">
    <property type="term" value="F:DNA binding"/>
    <property type="evidence" value="ECO:0007669"/>
    <property type="project" value="InterPro"/>
</dbReference>
<keyword evidence="8" id="KW-0804">Transcription</keyword>
<evidence type="ECO:0000256" key="1">
    <source>
        <dbReference type="ARBA" id="ARBA00006835"/>
    </source>
</evidence>
<reference evidence="11 12" key="1">
    <citation type="submission" date="2020-08" db="EMBL/GenBank/DDBJ databases">
        <authorList>
            <person name="Newling K."/>
            <person name="Davey J."/>
            <person name="Forrester S."/>
        </authorList>
    </citation>
    <scope>NUCLEOTIDE SEQUENCE [LARGE SCALE GENOMIC DNA]</scope>
    <source>
        <strain evidence="12">Crithidia deanei Carvalho (ATCC PRA-265)</strain>
    </source>
</reference>
<dbReference type="InterPro" id="IPR015712">
    <property type="entry name" value="DNA-dir_RNA_pol_su2"/>
</dbReference>
<keyword evidence="12" id="KW-1185">Reference proteome</keyword>
<dbReference type="GO" id="GO:0046872">
    <property type="term" value="F:metal ion binding"/>
    <property type="evidence" value="ECO:0007669"/>
    <property type="project" value="UniProtKB-KW"/>
</dbReference>
<dbReference type="InterPro" id="IPR007120">
    <property type="entry name" value="DNA-dir_RNAP_su2_dom"/>
</dbReference>
<dbReference type="InterPro" id="IPR007121">
    <property type="entry name" value="RNA_pol_bsu_CS"/>
</dbReference>
<proteinExistence type="inferred from homology"/>
<keyword evidence="7" id="KW-0862">Zinc</keyword>
<accession>A0A7G2C5M2</accession>
<sequence length="315" mass="35303">MGSDILVGKTVPLGVLDLENAAFADTRITKRDVSVTSRSTEKGVVDKVMLTLNNNERFVKVKVRSIKIPNIGDKFCSRHGQKGTNGIQFRQEDMPFNRDGIVPDLIINPHAIPSRMTVAHLIETLAGKVACYEGGEVYATPFCTVVVEDFGKALHSLRSQRYGYECLYNGHTGLPLDHLIFFGPTFYQRLKHLSGDKIHARPRGPLQPLVRQPTEGRAHEGGLRFGEMERDCMLSYGASQWLRERLFRVSDYYSVHVCNICGTICSADMVLNKYQCKGCDNDTRISQVLMPYACKLLFQELMSMTILPRLGTGPL</sequence>
<dbReference type="InterPro" id="IPR037033">
    <property type="entry name" value="DNA-dir_RNAP_su2_hyb_sf"/>
</dbReference>
<keyword evidence="5" id="KW-0548">Nucleotidyltransferase</keyword>
<dbReference type="AlphaFoldDB" id="A0A7G2C5M2"/>
<evidence type="ECO:0000256" key="8">
    <source>
        <dbReference type="ARBA" id="ARBA00023163"/>
    </source>
</evidence>
<name>A0A7G2C5M2_9TRYP</name>
<dbReference type="Proteomes" id="UP000515908">
    <property type="component" value="Chromosome 02"/>
</dbReference>
<dbReference type="PANTHER" id="PTHR20856">
    <property type="entry name" value="DNA-DIRECTED RNA POLYMERASE I SUBUNIT 2"/>
    <property type="match status" value="1"/>
</dbReference>